<dbReference type="Proteomes" id="UP001085076">
    <property type="component" value="Miscellaneous, Linkage group lg06"/>
</dbReference>
<evidence type="ECO:0000313" key="5">
    <source>
        <dbReference type="Proteomes" id="UP001085076"/>
    </source>
</evidence>
<dbReference type="Pfam" id="PF14383">
    <property type="entry name" value="VARLMGL"/>
    <property type="match status" value="1"/>
</dbReference>
<dbReference type="InterPro" id="IPR032795">
    <property type="entry name" value="DUF3741-assoc"/>
</dbReference>
<feature type="region of interest" description="Disordered" evidence="1">
    <location>
        <begin position="496"/>
        <end position="517"/>
    </location>
</feature>
<evidence type="ECO:0000256" key="1">
    <source>
        <dbReference type="SAM" id="MobiDB-lite"/>
    </source>
</evidence>
<feature type="compositionally biased region" description="Polar residues" evidence="1">
    <location>
        <begin position="43"/>
        <end position="60"/>
    </location>
</feature>
<reference evidence="4" key="1">
    <citation type="submission" date="2021-03" db="EMBL/GenBank/DDBJ databases">
        <authorList>
            <person name="Li Z."/>
            <person name="Yang C."/>
        </authorList>
    </citation>
    <scope>NUCLEOTIDE SEQUENCE</scope>
    <source>
        <strain evidence="4">Dzin_1.0</strain>
        <tissue evidence="4">Leaf</tissue>
    </source>
</reference>
<proteinExistence type="predicted"/>
<feature type="region of interest" description="Disordered" evidence="1">
    <location>
        <begin position="201"/>
        <end position="230"/>
    </location>
</feature>
<keyword evidence="5" id="KW-1185">Reference proteome</keyword>
<feature type="compositionally biased region" description="Polar residues" evidence="1">
    <location>
        <begin position="301"/>
        <end position="317"/>
    </location>
</feature>
<evidence type="ECO:0008006" key="6">
    <source>
        <dbReference type="Google" id="ProtNLM"/>
    </source>
</evidence>
<dbReference type="PANTHER" id="PTHR40836">
    <property type="entry name" value="RB1-INDUCIBLE COILED-COIL PROTEIN"/>
    <property type="match status" value="1"/>
</dbReference>
<evidence type="ECO:0000259" key="2">
    <source>
        <dbReference type="Pfam" id="PF14309"/>
    </source>
</evidence>
<accession>A0A9D5CA37</accession>
<feature type="compositionally biased region" description="Polar residues" evidence="1">
    <location>
        <begin position="99"/>
        <end position="110"/>
    </location>
</feature>
<dbReference type="AlphaFoldDB" id="A0A9D5CA37"/>
<evidence type="ECO:0000313" key="4">
    <source>
        <dbReference type="EMBL" id="KAJ0969084.1"/>
    </source>
</evidence>
<name>A0A9D5CA37_9LILI</name>
<feature type="domain" description="DUF3741" evidence="3">
    <location>
        <begin position="21"/>
        <end position="44"/>
    </location>
</feature>
<feature type="region of interest" description="Disordered" evidence="1">
    <location>
        <begin position="299"/>
        <end position="326"/>
    </location>
</feature>
<feature type="region of interest" description="Disordered" evidence="1">
    <location>
        <begin position="40"/>
        <end position="60"/>
    </location>
</feature>
<dbReference type="EMBL" id="JAGGNH010000006">
    <property type="protein sequence ID" value="KAJ0969084.1"/>
    <property type="molecule type" value="Genomic_DNA"/>
</dbReference>
<feature type="region of interest" description="Disordered" evidence="1">
    <location>
        <begin position="344"/>
        <end position="370"/>
    </location>
</feature>
<dbReference type="PANTHER" id="PTHR40836:SF4">
    <property type="entry name" value="RB1-INDUCIBLE COILED-COIL PROTEIN"/>
    <property type="match status" value="1"/>
</dbReference>
<sequence length="835" mass="94589">MNPSANGAPMKKLIDEEMSNKTKAKHNTPSVVARLMGMEALPSETTAGAPSVESNSEQPRNNMVKTELIHVSSTHHTSGSSISFKQNKKELVPFDTKLDSSQTTKSSRMTKPQPREHPQEELLQKFKKEFEAWQASKSQERSRILDLDSSHQQLKENVIIAQKNLTKEKMARYMDAKRTSMGEISNDHLSMNRPKFHARQGSGFHHEVHTGKQPRSNLKDDQQLRSRKKTYSVEHLPISKFEEKWDRTSSPTRIVVLKPTSESDEIEESWFGTSGIAEKDDSMENFLQEVKERLRLEIQGKSRNTTSAARGNASKISLNERPTDTKHVARHIAKQIRESVTRDLGTTLLRSESTRSHRSEIQCNEPDSPEFINKDTRRILSERLKNVLKCEADVQNPLSHKRRSGTTLTMPEGLRMQQITEFSKSGKKVSYWEEKNSMAESKTHSFRREREIAMAFDDKELLSPRNLIRSFSAPVTGTAFAKLLLEDQHALTGAHIRRKHEASEQNSPKVRKNKKDGFSLKGKVSNLKQNLSLKGKLFGKKMQPVDKSGAYEFEPLKPIVTVPSVDNYTEVPPSPASLSSSPHDDFSRPGHPSPVSPLEAPFIEDPHSSYVSAEFSLEFPELATLSEQAENSGQVDVEIVEKPSEDETFEGAVEVEGHVGSYIRDILLAAGLYEGEAFNRTFLRWDALTKPIPIWVFDEVEETYSKNEREDNSECLKCCCAETDIGHKMLFDLLNEALPQVLTMRVIGSSFKRCLAGPPTVPRGKKLLDNLWHQIKMYSNPPLDESHSLDDMMIRDLKMTPWSSLSHEDIDSMGREMEMVIIAELIDEFVCEMCC</sequence>
<gene>
    <name evidence="4" type="ORF">J5N97_021961</name>
</gene>
<feature type="region of interest" description="Disordered" evidence="1">
    <location>
        <begin position="570"/>
        <end position="601"/>
    </location>
</feature>
<comment type="caution">
    <text evidence="4">The sequence shown here is derived from an EMBL/GenBank/DDBJ whole genome shotgun (WGS) entry which is preliminary data.</text>
</comment>
<protein>
    <recommendedName>
        <fullName evidence="6">DUF4378 domain-containing protein</fullName>
    </recommendedName>
</protein>
<feature type="region of interest" description="Disordered" evidence="1">
    <location>
        <begin position="95"/>
        <end position="119"/>
    </location>
</feature>
<evidence type="ECO:0000259" key="3">
    <source>
        <dbReference type="Pfam" id="PF14383"/>
    </source>
</evidence>
<reference evidence="4" key="2">
    <citation type="journal article" date="2022" name="Hortic Res">
        <title>The genome of Dioscorea zingiberensis sheds light on the biosynthesis, origin and evolution of the medicinally important diosgenin saponins.</title>
        <authorList>
            <person name="Li Y."/>
            <person name="Tan C."/>
            <person name="Li Z."/>
            <person name="Guo J."/>
            <person name="Li S."/>
            <person name="Chen X."/>
            <person name="Wang C."/>
            <person name="Dai X."/>
            <person name="Yang H."/>
            <person name="Song W."/>
            <person name="Hou L."/>
            <person name="Xu J."/>
            <person name="Tong Z."/>
            <person name="Xu A."/>
            <person name="Yuan X."/>
            <person name="Wang W."/>
            <person name="Yang Q."/>
            <person name="Chen L."/>
            <person name="Sun Z."/>
            <person name="Wang K."/>
            <person name="Pan B."/>
            <person name="Chen J."/>
            <person name="Bao Y."/>
            <person name="Liu F."/>
            <person name="Qi X."/>
            <person name="Gang D.R."/>
            <person name="Wen J."/>
            <person name="Li J."/>
        </authorList>
    </citation>
    <scope>NUCLEOTIDE SEQUENCE</scope>
    <source>
        <strain evidence="4">Dzin_1.0</strain>
    </source>
</reference>
<feature type="region of interest" description="Disordered" evidence="1">
    <location>
        <begin position="1"/>
        <end position="28"/>
    </location>
</feature>
<feature type="domain" description="DUF4378" evidence="2">
    <location>
        <begin position="661"/>
        <end position="828"/>
    </location>
</feature>
<dbReference type="OrthoDB" id="446244at2759"/>
<dbReference type="InterPro" id="IPR025486">
    <property type="entry name" value="DUF4378"/>
</dbReference>
<dbReference type="Pfam" id="PF14309">
    <property type="entry name" value="DUF4378"/>
    <property type="match status" value="1"/>
</dbReference>
<organism evidence="4 5">
    <name type="scientific">Dioscorea zingiberensis</name>
    <dbReference type="NCBI Taxonomy" id="325984"/>
    <lineage>
        <taxon>Eukaryota</taxon>
        <taxon>Viridiplantae</taxon>
        <taxon>Streptophyta</taxon>
        <taxon>Embryophyta</taxon>
        <taxon>Tracheophyta</taxon>
        <taxon>Spermatophyta</taxon>
        <taxon>Magnoliopsida</taxon>
        <taxon>Liliopsida</taxon>
        <taxon>Dioscoreales</taxon>
        <taxon>Dioscoreaceae</taxon>
        <taxon>Dioscorea</taxon>
    </lineage>
</organism>